<feature type="region of interest" description="Disordered" evidence="1">
    <location>
        <begin position="116"/>
        <end position="138"/>
    </location>
</feature>
<keyword evidence="2" id="KW-0812">Transmembrane</keyword>
<gene>
    <name evidence="3" type="ORF">J2853_006212</name>
</gene>
<evidence type="ECO:0000313" key="3">
    <source>
        <dbReference type="EMBL" id="MDP9847001.1"/>
    </source>
</evidence>
<sequence>MDPFDPINNFVRSVSEPAFAYALGHASFFLLTTLIALLLIFGSYYLRNRRADVPRPFAARALRTSFFVLGSMVLIRVTYFSVVHGGVHDVLDIQVKAGIGLMIGALVCAILEKRPETEPASGGGARLRDDRQEQEPGS</sequence>
<accession>A0ABT9QJS4</accession>
<keyword evidence="2" id="KW-1133">Transmembrane helix</keyword>
<evidence type="ECO:0000256" key="1">
    <source>
        <dbReference type="SAM" id="MobiDB-lite"/>
    </source>
</evidence>
<dbReference type="RefSeq" id="WP_307563917.1">
    <property type="nucleotide sequence ID" value="NZ_JAUSQU010000001.1"/>
</dbReference>
<keyword evidence="2" id="KW-0472">Membrane</keyword>
<dbReference type="EMBL" id="JAUSQU010000001">
    <property type="protein sequence ID" value="MDP9847001.1"/>
    <property type="molecule type" value="Genomic_DNA"/>
</dbReference>
<comment type="caution">
    <text evidence="3">The sequence shown here is derived from an EMBL/GenBank/DDBJ whole genome shotgun (WGS) entry which is preliminary data.</text>
</comment>
<organism evidence="3 4">
    <name type="scientific">Streptosporangium lutulentum</name>
    <dbReference type="NCBI Taxonomy" id="1461250"/>
    <lineage>
        <taxon>Bacteria</taxon>
        <taxon>Bacillati</taxon>
        <taxon>Actinomycetota</taxon>
        <taxon>Actinomycetes</taxon>
        <taxon>Streptosporangiales</taxon>
        <taxon>Streptosporangiaceae</taxon>
        <taxon>Streptosporangium</taxon>
    </lineage>
</organism>
<proteinExistence type="predicted"/>
<evidence type="ECO:0000313" key="4">
    <source>
        <dbReference type="Proteomes" id="UP001225356"/>
    </source>
</evidence>
<feature type="transmembrane region" description="Helical" evidence="2">
    <location>
        <begin position="20"/>
        <end position="46"/>
    </location>
</feature>
<evidence type="ECO:0000256" key="2">
    <source>
        <dbReference type="SAM" id="Phobius"/>
    </source>
</evidence>
<feature type="transmembrane region" description="Helical" evidence="2">
    <location>
        <begin position="93"/>
        <end position="111"/>
    </location>
</feature>
<feature type="transmembrane region" description="Helical" evidence="2">
    <location>
        <begin position="66"/>
        <end position="87"/>
    </location>
</feature>
<name>A0ABT9QJS4_9ACTN</name>
<feature type="compositionally biased region" description="Basic and acidic residues" evidence="1">
    <location>
        <begin position="126"/>
        <end position="138"/>
    </location>
</feature>
<protein>
    <submittedName>
        <fullName evidence="3">Uncharacterized protein</fullName>
    </submittedName>
</protein>
<keyword evidence="4" id="KW-1185">Reference proteome</keyword>
<dbReference type="Proteomes" id="UP001225356">
    <property type="component" value="Unassembled WGS sequence"/>
</dbReference>
<reference evidence="3 4" key="1">
    <citation type="submission" date="2023-07" db="EMBL/GenBank/DDBJ databases">
        <title>Sequencing the genomes of 1000 actinobacteria strains.</title>
        <authorList>
            <person name="Klenk H.-P."/>
        </authorList>
    </citation>
    <scope>NUCLEOTIDE SEQUENCE [LARGE SCALE GENOMIC DNA]</scope>
    <source>
        <strain evidence="3 4">DSM 46740</strain>
    </source>
</reference>